<dbReference type="InterPro" id="IPR035921">
    <property type="entry name" value="F/V-ATP_Csub_sf"/>
</dbReference>
<keyword evidence="11" id="KW-1185">Reference proteome</keyword>
<dbReference type="SUPFAM" id="SSF81333">
    <property type="entry name" value="F1F0 ATP synthase subunit C"/>
    <property type="match status" value="1"/>
</dbReference>
<dbReference type="PANTHER" id="PTHR10031:SF0">
    <property type="entry name" value="ATPASE PROTEIN 9"/>
    <property type="match status" value="1"/>
</dbReference>
<evidence type="ECO:0000313" key="10">
    <source>
        <dbReference type="EMBL" id="CAD6996544.1"/>
    </source>
</evidence>
<sequence length="208" mass="23580">MDLVALKFIAIGLSVLGMLGAGTGVANIFSTMLNGLARNPESEDKMKKYVYTGAALVEAMGERDKSKFTNEEVEKFKRDMLEYYKKSSEKYKKLDAEVNKTINEALDKANRIIKYNRQQLDQTLNENARFHLKKVTDQVEKAIGDLQASTANIAADAVKKIIQVHQDNKRSSEIISSLSRDLNKNYIRFSQQFSASDIEKFKLDFSLH</sequence>
<keyword evidence="5 8" id="KW-0472">Membrane</keyword>
<evidence type="ECO:0000256" key="4">
    <source>
        <dbReference type="ARBA" id="ARBA00022989"/>
    </source>
</evidence>
<dbReference type="Gene3D" id="1.20.20.10">
    <property type="entry name" value="F1F0 ATP synthase subunit C"/>
    <property type="match status" value="1"/>
</dbReference>
<proteinExistence type="inferred from homology"/>
<dbReference type="Proteomes" id="UP000606786">
    <property type="component" value="Unassembled WGS sequence"/>
</dbReference>
<evidence type="ECO:0000256" key="7">
    <source>
        <dbReference type="ARBA" id="ARBA00033111"/>
    </source>
</evidence>
<evidence type="ECO:0000256" key="6">
    <source>
        <dbReference type="ARBA" id="ARBA00029852"/>
    </source>
</evidence>
<evidence type="ECO:0000256" key="3">
    <source>
        <dbReference type="ARBA" id="ARBA00022692"/>
    </source>
</evidence>
<evidence type="ECO:0000256" key="5">
    <source>
        <dbReference type="ARBA" id="ARBA00023136"/>
    </source>
</evidence>
<dbReference type="AlphaFoldDB" id="A0A811UCD1"/>
<dbReference type="GO" id="GO:0015078">
    <property type="term" value="F:proton transmembrane transporter activity"/>
    <property type="evidence" value="ECO:0007669"/>
    <property type="project" value="InterPro"/>
</dbReference>
<dbReference type="PRINTS" id="PR00124">
    <property type="entry name" value="ATPASEC"/>
</dbReference>
<dbReference type="InterPro" id="IPR000454">
    <property type="entry name" value="ATP_synth_F0_csu"/>
</dbReference>
<organism evidence="10 11">
    <name type="scientific">Ceratitis capitata</name>
    <name type="common">Mediterranean fruit fly</name>
    <name type="synonym">Tephritis capitata</name>
    <dbReference type="NCBI Taxonomy" id="7213"/>
    <lineage>
        <taxon>Eukaryota</taxon>
        <taxon>Metazoa</taxon>
        <taxon>Ecdysozoa</taxon>
        <taxon>Arthropoda</taxon>
        <taxon>Hexapoda</taxon>
        <taxon>Insecta</taxon>
        <taxon>Pterygota</taxon>
        <taxon>Neoptera</taxon>
        <taxon>Endopterygota</taxon>
        <taxon>Diptera</taxon>
        <taxon>Brachycera</taxon>
        <taxon>Muscomorpha</taxon>
        <taxon>Tephritoidea</taxon>
        <taxon>Tephritidae</taxon>
        <taxon>Ceratitis</taxon>
        <taxon>Ceratitis</taxon>
    </lineage>
</organism>
<protein>
    <recommendedName>
        <fullName evidence="7">ATPase protein 9</fullName>
    </recommendedName>
    <alternativeName>
        <fullName evidence="6">ATPase subunit c</fullName>
    </alternativeName>
</protein>
<keyword evidence="4 8" id="KW-1133">Transmembrane helix</keyword>
<evidence type="ECO:0000256" key="1">
    <source>
        <dbReference type="ARBA" id="ARBA00004141"/>
    </source>
</evidence>
<dbReference type="EMBL" id="CAJHJT010000001">
    <property type="protein sequence ID" value="CAD6996544.1"/>
    <property type="molecule type" value="Genomic_DNA"/>
</dbReference>
<dbReference type="InterPro" id="IPR038662">
    <property type="entry name" value="ATP_synth_F0_csu_sf"/>
</dbReference>
<keyword evidence="3 8" id="KW-0812">Transmembrane</keyword>
<gene>
    <name evidence="10" type="ORF">CCAP1982_LOCUS5212</name>
</gene>
<comment type="caution">
    <text evidence="10">The sequence shown here is derived from an EMBL/GenBank/DDBJ whole genome shotgun (WGS) entry which is preliminary data.</text>
</comment>
<name>A0A811UCD1_CERCA</name>
<evidence type="ECO:0000256" key="2">
    <source>
        <dbReference type="ARBA" id="ARBA00006704"/>
    </source>
</evidence>
<dbReference type="CDD" id="cd18182">
    <property type="entry name" value="ATP-synt_Fo_c_ATP5G3"/>
    <property type="match status" value="1"/>
</dbReference>
<feature type="domain" description="V-ATPase proteolipid subunit C-like" evidence="9">
    <location>
        <begin position="9"/>
        <end position="61"/>
    </location>
</feature>
<evidence type="ECO:0000256" key="8">
    <source>
        <dbReference type="SAM" id="Phobius"/>
    </source>
</evidence>
<dbReference type="GO" id="GO:0045259">
    <property type="term" value="C:proton-transporting ATP synthase complex"/>
    <property type="evidence" value="ECO:0007669"/>
    <property type="project" value="InterPro"/>
</dbReference>
<accession>A0A811UCD1</accession>
<feature type="transmembrane region" description="Helical" evidence="8">
    <location>
        <begin position="6"/>
        <end position="29"/>
    </location>
</feature>
<comment type="similarity">
    <text evidence="2">Belongs to the ATPase C chain family.</text>
</comment>
<reference evidence="10" key="1">
    <citation type="submission" date="2020-11" db="EMBL/GenBank/DDBJ databases">
        <authorList>
            <person name="Whitehead M."/>
        </authorList>
    </citation>
    <scope>NUCLEOTIDE SEQUENCE</scope>
    <source>
        <strain evidence="10">EGII</strain>
    </source>
</reference>
<dbReference type="PANTHER" id="PTHR10031">
    <property type="entry name" value="ATP SYNTHASE LIPID-BINDING PROTEIN, MITOCHONDRIAL"/>
    <property type="match status" value="1"/>
</dbReference>
<evidence type="ECO:0000259" key="9">
    <source>
        <dbReference type="Pfam" id="PF00137"/>
    </source>
</evidence>
<dbReference type="NCBIfam" id="NF005733">
    <property type="entry name" value="PRK07558.1"/>
    <property type="match status" value="1"/>
</dbReference>
<dbReference type="InterPro" id="IPR002379">
    <property type="entry name" value="ATPase_proteolipid_c-like_dom"/>
</dbReference>
<dbReference type="GO" id="GO:0033177">
    <property type="term" value="C:proton-transporting two-sector ATPase complex, proton-transporting domain"/>
    <property type="evidence" value="ECO:0007669"/>
    <property type="project" value="InterPro"/>
</dbReference>
<evidence type="ECO:0000313" key="11">
    <source>
        <dbReference type="Proteomes" id="UP000606786"/>
    </source>
</evidence>
<dbReference type="GO" id="GO:0015986">
    <property type="term" value="P:proton motive force-driven ATP synthesis"/>
    <property type="evidence" value="ECO:0007669"/>
    <property type="project" value="InterPro"/>
</dbReference>
<dbReference type="Pfam" id="PF00137">
    <property type="entry name" value="ATP-synt_C"/>
    <property type="match status" value="1"/>
</dbReference>
<comment type="subcellular location">
    <subcellularLocation>
        <location evidence="1">Membrane</location>
        <topology evidence="1">Multi-pass membrane protein</topology>
    </subcellularLocation>
</comment>